<organism evidence="1 2">
    <name type="scientific">Lipomyces orientalis</name>
    <dbReference type="NCBI Taxonomy" id="1233043"/>
    <lineage>
        <taxon>Eukaryota</taxon>
        <taxon>Fungi</taxon>
        <taxon>Dikarya</taxon>
        <taxon>Ascomycota</taxon>
        <taxon>Saccharomycotina</taxon>
        <taxon>Lipomycetes</taxon>
        <taxon>Lipomycetales</taxon>
        <taxon>Lipomycetaceae</taxon>
        <taxon>Lipomyces</taxon>
    </lineage>
</organism>
<dbReference type="Proteomes" id="UP001489719">
    <property type="component" value="Unassembled WGS sequence"/>
</dbReference>
<gene>
    <name evidence="1" type="ORF">V1517DRAFT_53790</name>
</gene>
<sequence length="945" mass="102610">MSRVSHSDEEPIILSPTLLPSRLARLVSALSRSSTISLRLGTFVIETVLDSARIGTITSIDVSKRAVESLVFKAEEDVPEGGIFTTLGLSAINKTTTLAQLFASASFHFATSAVSTFSNLAQDSVHMVDSIFGSTESSRAIASIISLIRRELGDGSGLYGLVSGLTCFSILQARGSRRTLQGIEMRVLWDVVVLDTGETRTLEVKNTRADLYDELAVVKHIASDAEVVVSTEEVTTKTTTIEVVGSSAAGAKVAIPDNAVVMEEEVLDPRDGENPRYRVMFQSISRRLNKKRGTGEDINSLRRTSLNGFTTSSMRQQTGSSIVSQRSDSKVYEIEDPDERDLLEISGDGTQRVSLELRPSASSDIPSTYSLSRDGAVTPDAQLQPPAEIRSDTDLVMTDDDDLLHNDGSPVKTSQYDDIPVASESPAAHEVSISRRISKSLKSVDQHVKRAASPLMGPGMAPIGKKLSRQNSVPAVGATTIARRQSQRHLRGGKYRDGHHSSDAQIGSPSNSKAVAAPPQSSPVSGRAGRRRSSSTSFYTLKTTQSQTSLVLDASEEPQIQPFPPAHICSNLAKYMRFASASYGQSFMRLLGIGIADRMFPSTDAHHAEHHAFASHTGVGLDHILLSSFTDTAIDQSGGIPLVHFVAVDHVNKTVVLTIRGTLGLEDVLTDLTCEYQEFEWRGKIYKAHRGMLKSALLLKRPSSRVLMTIKVALEELGREYGLVICGHSLGGGVAALLSILISEPAPGGIFVTSGYSTLPAGRKIHSYAFGPPSTISSDLRMKTRRLTTSVVYGLDIVPCLSLGVLRDFQNVALAFKADKQGVVDQIRKRVLSKLASRTGAFFDAQDDDYLWAELCKLRKGMQNEKLVPPGDVYHLTTSTVFETHDGKTKKATRVVGRVVLDVDKRFGEPVFGRGIFHHSPVYYERALEVLERGICEDKKDDGLI</sequence>
<protein>
    <submittedName>
        <fullName evidence="1">Uncharacterized protein</fullName>
    </submittedName>
</protein>
<accession>A0ACC3TTW5</accession>
<reference evidence="2" key="1">
    <citation type="journal article" date="2024" name="Front. Bioeng. Biotechnol.">
        <title>Genome-scale model development and genomic sequencing of the oleaginous clade Lipomyces.</title>
        <authorList>
            <person name="Czajka J.J."/>
            <person name="Han Y."/>
            <person name="Kim J."/>
            <person name="Mondo S.J."/>
            <person name="Hofstad B.A."/>
            <person name="Robles A."/>
            <person name="Haridas S."/>
            <person name="Riley R."/>
            <person name="LaButti K."/>
            <person name="Pangilinan J."/>
            <person name="Andreopoulos W."/>
            <person name="Lipzen A."/>
            <person name="Yan J."/>
            <person name="Wang M."/>
            <person name="Ng V."/>
            <person name="Grigoriev I.V."/>
            <person name="Spatafora J.W."/>
            <person name="Magnuson J.K."/>
            <person name="Baker S.E."/>
            <person name="Pomraning K.R."/>
        </authorList>
    </citation>
    <scope>NUCLEOTIDE SEQUENCE [LARGE SCALE GENOMIC DNA]</scope>
    <source>
        <strain evidence="2">CBS 10300</strain>
    </source>
</reference>
<evidence type="ECO:0000313" key="1">
    <source>
        <dbReference type="EMBL" id="KAK9324406.1"/>
    </source>
</evidence>
<dbReference type="EMBL" id="MU970050">
    <property type="protein sequence ID" value="KAK9324406.1"/>
    <property type="molecule type" value="Genomic_DNA"/>
</dbReference>
<comment type="caution">
    <text evidence="1">The sequence shown here is derived from an EMBL/GenBank/DDBJ whole genome shotgun (WGS) entry which is preliminary data.</text>
</comment>
<keyword evidence="2" id="KW-1185">Reference proteome</keyword>
<proteinExistence type="predicted"/>
<name>A0ACC3TTW5_9ASCO</name>
<evidence type="ECO:0000313" key="2">
    <source>
        <dbReference type="Proteomes" id="UP001489719"/>
    </source>
</evidence>